<accession>A0A1I3KYG0</accession>
<dbReference type="InterPro" id="IPR037883">
    <property type="entry name" value="Knr4/Smi1-like_sf"/>
</dbReference>
<dbReference type="RefSeq" id="WP_091011820.1">
    <property type="nucleotide sequence ID" value="NZ_CP041743.1"/>
</dbReference>
<dbReference type="OrthoDB" id="4827574at2"/>
<dbReference type="EMBL" id="FOQU01000004">
    <property type="protein sequence ID" value="SFI77466.1"/>
    <property type="molecule type" value="Genomic_DNA"/>
</dbReference>
<dbReference type="SUPFAM" id="SSF160631">
    <property type="entry name" value="SMI1/KNR4-like"/>
    <property type="match status" value="1"/>
</dbReference>
<dbReference type="Gene3D" id="3.40.1580.10">
    <property type="entry name" value="SMI1/KNR4-like"/>
    <property type="match status" value="1"/>
</dbReference>
<dbReference type="AlphaFoldDB" id="A0A1I3KYG0"/>
<evidence type="ECO:0000259" key="1">
    <source>
        <dbReference type="SMART" id="SM00860"/>
    </source>
</evidence>
<evidence type="ECO:0000313" key="3">
    <source>
        <dbReference type="Proteomes" id="UP000199548"/>
    </source>
</evidence>
<keyword evidence="3" id="KW-1185">Reference proteome</keyword>
<organism evidence="2 3">
    <name type="scientific">Paraburkholderia megapolitana</name>
    <dbReference type="NCBI Taxonomy" id="420953"/>
    <lineage>
        <taxon>Bacteria</taxon>
        <taxon>Pseudomonadati</taxon>
        <taxon>Pseudomonadota</taxon>
        <taxon>Betaproteobacteria</taxon>
        <taxon>Burkholderiales</taxon>
        <taxon>Burkholderiaceae</taxon>
        <taxon>Paraburkholderia</taxon>
    </lineage>
</organism>
<dbReference type="Pfam" id="PF09346">
    <property type="entry name" value="SMI1_KNR4"/>
    <property type="match status" value="1"/>
</dbReference>
<evidence type="ECO:0000313" key="2">
    <source>
        <dbReference type="EMBL" id="SFI77466.1"/>
    </source>
</evidence>
<proteinExistence type="predicted"/>
<dbReference type="STRING" id="420953.SAMN05192543_104171"/>
<reference evidence="2 3" key="1">
    <citation type="submission" date="2016-10" db="EMBL/GenBank/DDBJ databases">
        <authorList>
            <person name="de Groot N.N."/>
        </authorList>
    </citation>
    <scope>NUCLEOTIDE SEQUENCE [LARGE SCALE GENOMIC DNA]</scope>
    <source>
        <strain evidence="2 3">LMG 23650</strain>
    </source>
</reference>
<protein>
    <submittedName>
        <fullName evidence="2">SMI1-KNR4 cell-wall</fullName>
    </submittedName>
</protein>
<gene>
    <name evidence="2" type="ORF">SAMN05192543_104171</name>
</gene>
<dbReference type="InterPro" id="IPR018958">
    <property type="entry name" value="Knr4/Smi1-like_dom"/>
</dbReference>
<sequence length="344" mass="38903">MSDKSAFEGFDFAGFWDDHEYSLKSYVEPAPSDELITSIEEALGGFRLPAAYIELARMHNGGALKRHCYPTQEPTGWAEDHIAITGLYAIGRTSRYSLCGDAGSRFWEEAWEYPPIGVYFADTPTAGHEMIALDYRECGKQGEPQVVYVDQEDNYSITHVAPDFATFVRGLVGEEEFDTSEEDRKKAVEKVEHGTLSPIVQRALKAAGPRLPDGERVLRILARQIVDEKGHFSLHADERSHLMYGLMFWLYSQLRTANSFEEFAHYPKGEASYDRPCYELMIVLDLVTDPYGFCTGGYAPGFVRDWWNAQVSSGEIVATPEGYRFTLEAEAALLRRLSHFVRFV</sequence>
<dbReference type="Proteomes" id="UP000199548">
    <property type="component" value="Unassembled WGS sequence"/>
</dbReference>
<name>A0A1I3KYG0_9BURK</name>
<dbReference type="SMART" id="SM00860">
    <property type="entry name" value="SMI1_KNR4"/>
    <property type="match status" value="1"/>
</dbReference>
<feature type="domain" description="Knr4/Smi1-like" evidence="1">
    <location>
        <begin position="30"/>
        <end position="170"/>
    </location>
</feature>